<proteinExistence type="predicted"/>
<evidence type="ECO:0000313" key="2">
    <source>
        <dbReference type="Proteomes" id="UP000196594"/>
    </source>
</evidence>
<dbReference type="RefSeq" id="WP_087617372.1">
    <property type="nucleotide sequence ID" value="NZ_JAFBEY010000001.1"/>
</dbReference>
<dbReference type="EMBL" id="NHNT01000005">
    <property type="protein sequence ID" value="OUZ39171.1"/>
    <property type="molecule type" value="Genomic_DNA"/>
</dbReference>
<comment type="caution">
    <text evidence="1">The sequence shown here is derived from an EMBL/GenBank/DDBJ whole genome shotgun (WGS) entry which is preliminary data.</text>
</comment>
<accession>A0ABX3ZHK6</accession>
<sequence length="103" mass="11547">MQFDGIKTDYDVLNHGLLTSAAVSNAELTAEQRAHYLDLLKRFEHAAKQINDKSLSKLNGAVLQAIYASQAFLIADNRKTKRNAKRECMRARKVLERTKAGEG</sequence>
<name>A0ABX3ZHK6_9BACL</name>
<gene>
    <name evidence="1" type="ORF">CBM15_09940</name>
</gene>
<organism evidence="1 2">
    <name type="scientific">Solibacillus kalamii</name>
    <dbReference type="NCBI Taxonomy" id="1748298"/>
    <lineage>
        <taxon>Bacteria</taxon>
        <taxon>Bacillati</taxon>
        <taxon>Bacillota</taxon>
        <taxon>Bacilli</taxon>
        <taxon>Bacillales</taxon>
        <taxon>Caryophanaceae</taxon>
        <taxon>Solibacillus</taxon>
    </lineage>
</organism>
<protein>
    <submittedName>
        <fullName evidence="1">Uncharacterized protein</fullName>
    </submittedName>
</protein>
<dbReference type="Proteomes" id="UP000196594">
    <property type="component" value="Unassembled WGS sequence"/>
</dbReference>
<reference evidence="1 2" key="1">
    <citation type="journal article" date="2017" name="Int. J. Syst. Evol. Microbiol.">
        <title>Solibacillus kalamii sp. nov., isolated from a high-efficiency particulate arrestance filter system used in the International Space Station.</title>
        <authorList>
            <person name="Checinska Sielaff A."/>
            <person name="Kumar R.M."/>
            <person name="Pal D."/>
            <person name="Mayilraj S."/>
            <person name="Venkateswaran K."/>
        </authorList>
    </citation>
    <scope>NUCLEOTIDE SEQUENCE [LARGE SCALE GENOMIC DNA]</scope>
    <source>
        <strain evidence="1 2">ISSFR-015</strain>
    </source>
</reference>
<evidence type="ECO:0000313" key="1">
    <source>
        <dbReference type="EMBL" id="OUZ39171.1"/>
    </source>
</evidence>
<keyword evidence="2" id="KW-1185">Reference proteome</keyword>